<name>A7SEF0_NEMVE</name>
<dbReference type="EMBL" id="DS469636">
    <property type="protein sequence ID" value="EDO37915.1"/>
    <property type="molecule type" value="Genomic_DNA"/>
</dbReference>
<dbReference type="GO" id="GO:0009897">
    <property type="term" value="C:external side of plasma membrane"/>
    <property type="evidence" value="ECO:0007669"/>
    <property type="project" value="InterPro"/>
</dbReference>
<evidence type="ECO:0000256" key="3">
    <source>
        <dbReference type="SAM" id="MobiDB-lite"/>
    </source>
</evidence>
<gene>
    <name evidence="5" type="ORF">NEMVEDRAFT_v1g210983</name>
</gene>
<dbReference type="InterPro" id="IPR012677">
    <property type="entry name" value="Nucleotide-bd_a/b_plait_sf"/>
</dbReference>
<dbReference type="PANTHER" id="PTHR16001:SF4">
    <property type="entry name" value="ECTO-NOX DISULFIDE-THIOL EXCHANGER 1-LIKE PROTEIN"/>
    <property type="match status" value="1"/>
</dbReference>
<dbReference type="Gene3D" id="3.30.70.330">
    <property type="match status" value="1"/>
</dbReference>
<evidence type="ECO:0000256" key="1">
    <source>
        <dbReference type="PROSITE-ProRule" id="PRU00176"/>
    </source>
</evidence>
<dbReference type="SMART" id="SM00360">
    <property type="entry name" value="RRM"/>
    <property type="match status" value="1"/>
</dbReference>
<keyword evidence="6" id="KW-1185">Reference proteome</keyword>
<dbReference type="STRING" id="45351.A7SEF0"/>
<evidence type="ECO:0000259" key="4">
    <source>
        <dbReference type="PROSITE" id="PS50102"/>
    </source>
</evidence>
<dbReference type="GO" id="GO:0005886">
    <property type="term" value="C:plasma membrane"/>
    <property type="evidence" value="ECO:0000318"/>
    <property type="project" value="GO_Central"/>
</dbReference>
<dbReference type="FunCoup" id="A7SEF0">
    <property type="interactions" value="133"/>
</dbReference>
<protein>
    <recommendedName>
        <fullName evidence="4">RRM domain-containing protein</fullName>
    </recommendedName>
</protein>
<dbReference type="Pfam" id="PF23267">
    <property type="entry name" value="ENOX1"/>
    <property type="match status" value="1"/>
</dbReference>
<dbReference type="SUPFAM" id="SSF54928">
    <property type="entry name" value="RNA-binding domain, RBD"/>
    <property type="match status" value="1"/>
</dbReference>
<feature type="coiled-coil region" evidence="2">
    <location>
        <begin position="287"/>
        <end position="321"/>
    </location>
</feature>
<dbReference type="GO" id="GO:0003723">
    <property type="term" value="F:RNA binding"/>
    <property type="evidence" value="ECO:0007669"/>
    <property type="project" value="UniProtKB-UniRule"/>
</dbReference>
<dbReference type="InterPro" id="IPR000504">
    <property type="entry name" value="RRM_dom"/>
</dbReference>
<dbReference type="PROSITE" id="PS50102">
    <property type="entry name" value="RRM"/>
    <property type="match status" value="1"/>
</dbReference>
<sequence length="487" mass="55868">MPMQKQKEKPEGCRTVFIGGLPESINEHIINEIFYVCGEITSIRISKGKGENARKFCHLRFGAKESVDTAVLFSGYRLYTRGENMAIESSRIFVDYAASRDDQQDYERELRAQAREERHRYREEMEKIRLVEEETEKKVKFFTDHAASELLHNLRNEQGSFYESFSTLTQWLERGEVTRKTVATFYALLNCIHNHIKRLVKEKKENEEIVERQKLEQYWRAKKVRDQGETILTVFNAACQKKCWDHFSKAQRRNISDWQKQVMETAVGAKAAFDPEDAKARAQAAGLKALAEKNTSLMWEVESYKNEMELLRDKYAAVFDEKDSQIARLTVALQGLQQYLQNAVLKPPQKEKKKPKAKRGATKKKEEKEQKSEEEEDQAKSSSQEENVGESQEDGTEAKQLDLPHPIQLVRLSENEMALVGVLCSFLSACPSGASAQQITAHVQRHVPGANQETVDKALTSLPMLFEQESEPVGQAWRFCGFTVGKQ</sequence>
<dbReference type="InParanoid" id="A7SEF0"/>
<dbReference type="HOGENOM" id="CLU_019282_1_1_1"/>
<dbReference type="Pfam" id="PF00076">
    <property type="entry name" value="RRM_1"/>
    <property type="match status" value="1"/>
</dbReference>
<dbReference type="GO" id="GO:0016491">
    <property type="term" value="F:oxidoreductase activity"/>
    <property type="evidence" value="ECO:0007669"/>
    <property type="project" value="InterPro"/>
</dbReference>
<keyword evidence="2" id="KW-0175">Coiled coil</keyword>
<dbReference type="InterPro" id="IPR035979">
    <property type="entry name" value="RBD_domain_sf"/>
</dbReference>
<dbReference type="InterPro" id="IPR038876">
    <property type="entry name" value="ENOX"/>
</dbReference>
<dbReference type="Proteomes" id="UP000001593">
    <property type="component" value="Unassembled WGS sequence"/>
</dbReference>
<evidence type="ECO:0000313" key="6">
    <source>
        <dbReference type="Proteomes" id="UP000001593"/>
    </source>
</evidence>
<evidence type="ECO:0000256" key="2">
    <source>
        <dbReference type="SAM" id="Coils"/>
    </source>
</evidence>
<feature type="domain" description="RRM" evidence="4">
    <location>
        <begin position="14"/>
        <end position="92"/>
    </location>
</feature>
<accession>A7SEF0</accession>
<dbReference type="eggNOG" id="ENOG502QQ8G">
    <property type="taxonomic scope" value="Eukaryota"/>
</dbReference>
<proteinExistence type="predicted"/>
<dbReference type="PhylomeDB" id="A7SEF0"/>
<dbReference type="PANTHER" id="PTHR16001">
    <property type="entry name" value="ECTO-NOX DISULFIDE-THIOL EXCHANGER"/>
    <property type="match status" value="1"/>
</dbReference>
<feature type="region of interest" description="Disordered" evidence="3">
    <location>
        <begin position="344"/>
        <end position="402"/>
    </location>
</feature>
<dbReference type="OMA" id="KELTQMM"/>
<evidence type="ECO:0000313" key="5">
    <source>
        <dbReference type="EMBL" id="EDO37915.1"/>
    </source>
</evidence>
<dbReference type="GO" id="GO:0007624">
    <property type="term" value="P:ultradian rhythm"/>
    <property type="evidence" value="ECO:0007669"/>
    <property type="project" value="InterPro"/>
</dbReference>
<organism evidence="5 6">
    <name type="scientific">Nematostella vectensis</name>
    <name type="common">Starlet sea anemone</name>
    <dbReference type="NCBI Taxonomy" id="45351"/>
    <lineage>
        <taxon>Eukaryota</taxon>
        <taxon>Metazoa</taxon>
        <taxon>Cnidaria</taxon>
        <taxon>Anthozoa</taxon>
        <taxon>Hexacorallia</taxon>
        <taxon>Actiniaria</taxon>
        <taxon>Edwardsiidae</taxon>
        <taxon>Nematostella</taxon>
    </lineage>
</organism>
<feature type="coiled-coil region" evidence="2">
    <location>
        <begin position="96"/>
        <end position="138"/>
    </location>
</feature>
<keyword evidence="1" id="KW-0694">RNA-binding</keyword>
<reference evidence="5 6" key="1">
    <citation type="journal article" date="2007" name="Science">
        <title>Sea anemone genome reveals ancestral eumetazoan gene repertoire and genomic organization.</title>
        <authorList>
            <person name="Putnam N.H."/>
            <person name="Srivastava M."/>
            <person name="Hellsten U."/>
            <person name="Dirks B."/>
            <person name="Chapman J."/>
            <person name="Salamov A."/>
            <person name="Terry A."/>
            <person name="Shapiro H."/>
            <person name="Lindquist E."/>
            <person name="Kapitonov V.V."/>
            <person name="Jurka J."/>
            <person name="Genikhovich G."/>
            <person name="Grigoriev I.V."/>
            <person name="Lucas S.M."/>
            <person name="Steele R.E."/>
            <person name="Finnerty J.R."/>
            <person name="Technau U."/>
            <person name="Martindale M.Q."/>
            <person name="Rokhsar D.S."/>
        </authorList>
    </citation>
    <scope>NUCLEOTIDE SEQUENCE [LARGE SCALE GENOMIC DNA]</scope>
    <source>
        <strain evidence="6">CH2 X CH6</strain>
    </source>
</reference>
<dbReference type="AlphaFoldDB" id="A7SEF0"/>
<dbReference type="InterPro" id="IPR056611">
    <property type="entry name" value="ENOX1/2_dom"/>
</dbReference>
<feature type="compositionally biased region" description="Basic residues" evidence="3">
    <location>
        <begin position="351"/>
        <end position="362"/>
    </location>
</feature>